<dbReference type="AlphaFoldDB" id="A0A4R2GQ83"/>
<reference evidence="1 2" key="1">
    <citation type="submission" date="2019-03" db="EMBL/GenBank/DDBJ databases">
        <title>Genomic Encyclopedia of Type Strains, Phase IV (KMG-IV): sequencing the most valuable type-strain genomes for metagenomic binning, comparative biology and taxonomic classification.</title>
        <authorList>
            <person name="Goeker M."/>
        </authorList>
    </citation>
    <scope>NUCLEOTIDE SEQUENCE [LARGE SCALE GENOMIC DNA]</scope>
    <source>
        <strain evidence="1 2">DSM 22958</strain>
    </source>
</reference>
<dbReference type="EMBL" id="SLWL01000015">
    <property type="protein sequence ID" value="TCO10129.1"/>
    <property type="molecule type" value="Genomic_DNA"/>
</dbReference>
<keyword evidence="2" id="KW-1185">Reference proteome</keyword>
<sequence>MSAVRRVKDDGQDPERHPRYRIWRLAQDQPRSSCFWAPGYLLDTWMTPGDMDEWLRR</sequence>
<name>A0A4R2GQ83_9HYPH</name>
<proteinExistence type="predicted"/>
<evidence type="ECO:0000313" key="2">
    <source>
        <dbReference type="Proteomes" id="UP000294881"/>
    </source>
</evidence>
<protein>
    <submittedName>
        <fullName evidence="1">Uncharacterized protein</fullName>
    </submittedName>
</protein>
<gene>
    <name evidence="1" type="ORF">EV666_1151</name>
</gene>
<organism evidence="1 2">
    <name type="scientific">Camelimonas lactis</name>
    <dbReference type="NCBI Taxonomy" id="659006"/>
    <lineage>
        <taxon>Bacteria</taxon>
        <taxon>Pseudomonadati</taxon>
        <taxon>Pseudomonadota</taxon>
        <taxon>Alphaproteobacteria</taxon>
        <taxon>Hyphomicrobiales</taxon>
        <taxon>Chelatococcaceae</taxon>
        <taxon>Camelimonas</taxon>
    </lineage>
</organism>
<accession>A0A4R2GQ83</accession>
<comment type="caution">
    <text evidence="1">The sequence shown here is derived from an EMBL/GenBank/DDBJ whole genome shotgun (WGS) entry which is preliminary data.</text>
</comment>
<dbReference type="Proteomes" id="UP000294881">
    <property type="component" value="Unassembled WGS sequence"/>
</dbReference>
<evidence type="ECO:0000313" key="1">
    <source>
        <dbReference type="EMBL" id="TCO10129.1"/>
    </source>
</evidence>